<dbReference type="SUPFAM" id="SSF48452">
    <property type="entry name" value="TPR-like"/>
    <property type="match status" value="1"/>
</dbReference>
<accession>A0A076ECQ3</accession>
<reference evidence="2 3" key="1">
    <citation type="submission" date="2014-07" db="EMBL/GenBank/DDBJ databases">
        <title>Genome Sequence of Rhodococcus opacus Strain R7, a Biodegrader of Mono- and Polycyclic Aromatic Hydrocarbons.</title>
        <authorList>
            <person name="Di Gennaro P."/>
            <person name="Zampolli J."/>
            <person name="Presti I."/>
            <person name="Cappelletti M."/>
            <person name="D'Ursi P."/>
            <person name="Orro A."/>
            <person name="Mezzelani A."/>
            <person name="Milanesi L."/>
        </authorList>
    </citation>
    <scope>NUCLEOTIDE SEQUENCE [LARGE SCALE GENOMIC DNA]</scope>
    <source>
        <strain evidence="2 3">R7</strain>
    </source>
</reference>
<dbReference type="Gene3D" id="1.10.10.10">
    <property type="entry name" value="Winged helix-like DNA-binding domain superfamily/Winged helix DNA-binding domain"/>
    <property type="match status" value="1"/>
</dbReference>
<dbReference type="GO" id="GO:0003677">
    <property type="term" value="F:DNA binding"/>
    <property type="evidence" value="ECO:0007669"/>
    <property type="project" value="InterPro"/>
</dbReference>
<gene>
    <name evidence="2" type="ORF">EP51_01335</name>
</gene>
<dbReference type="InterPro" id="IPR036388">
    <property type="entry name" value="WH-like_DNA-bd_sf"/>
</dbReference>
<protein>
    <submittedName>
        <fullName evidence="2">LuxR family transcriptional regulator</fullName>
    </submittedName>
</protein>
<dbReference type="CDD" id="cd06170">
    <property type="entry name" value="LuxR_C_like"/>
    <property type="match status" value="1"/>
</dbReference>
<dbReference type="eggNOG" id="COG2197">
    <property type="taxonomic scope" value="Bacteria"/>
</dbReference>
<proteinExistence type="predicted"/>
<dbReference type="PANTHER" id="PTHR47691:SF3">
    <property type="entry name" value="HTH-TYPE TRANSCRIPTIONAL REGULATOR RV0890C-RELATED"/>
    <property type="match status" value="1"/>
</dbReference>
<dbReference type="SUPFAM" id="SSF46894">
    <property type="entry name" value="C-terminal effector domain of the bipartite response regulators"/>
    <property type="match status" value="1"/>
</dbReference>
<dbReference type="Gene3D" id="3.40.50.300">
    <property type="entry name" value="P-loop containing nucleotide triphosphate hydrolases"/>
    <property type="match status" value="1"/>
</dbReference>
<organism evidence="2 3">
    <name type="scientific">Rhodococcus opacus</name>
    <name type="common">Nocardia opaca</name>
    <dbReference type="NCBI Taxonomy" id="37919"/>
    <lineage>
        <taxon>Bacteria</taxon>
        <taxon>Bacillati</taxon>
        <taxon>Actinomycetota</taxon>
        <taxon>Actinomycetes</taxon>
        <taxon>Mycobacteriales</taxon>
        <taxon>Nocardiaceae</taxon>
        <taxon>Rhodococcus</taxon>
    </lineage>
</organism>
<evidence type="ECO:0000259" key="1">
    <source>
        <dbReference type="PROSITE" id="PS50043"/>
    </source>
</evidence>
<dbReference type="SUPFAM" id="SSF52540">
    <property type="entry name" value="P-loop containing nucleoside triphosphate hydrolases"/>
    <property type="match status" value="1"/>
</dbReference>
<dbReference type="RefSeq" id="WP_128638356.1">
    <property type="nucleotide sequence ID" value="NZ_CP008947.1"/>
</dbReference>
<dbReference type="InterPro" id="IPR000792">
    <property type="entry name" value="Tscrpt_reg_LuxR_C"/>
</dbReference>
<dbReference type="Gene3D" id="1.25.40.10">
    <property type="entry name" value="Tetratricopeptide repeat domain"/>
    <property type="match status" value="1"/>
</dbReference>
<dbReference type="Pfam" id="PF00196">
    <property type="entry name" value="GerE"/>
    <property type="match status" value="1"/>
</dbReference>
<dbReference type="EMBL" id="CP008947">
    <property type="protein sequence ID" value="AII03356.1"/>
    <property type="molecule type" value="Genomic_DNA"/>
</dbReference>
<dbReference type="PROSITE" id="PS50043">
    <property type="entry name" value="HTH_LUXR_2"/>
    <property type="match status" value="1"/>
</dbReference>
<evidence type="ECO:0000313" key="2">
    <source>
        <dbReference type="EMBL" id="AII03356.1"/>
    </source>
</evidence>
<dbReference type="PRINTS" id="PR00364">
    <property type="entry name" value="DISEASERSIST"/>
</dbReference>
<dbReference type="InterPro" id="IPR016032">
    <property type="entry name" value="Sig_transdc_resp-reg_C-effctor"/>
</dbReference>
<sequence>MPLGGRASAGNLPYELTSFVGRRREIAEVRRLLSVSRLVTLTGVGGVGKTRLALRVAADSSRVFDDGVWLVGLGELPDPHAVVDAVLSALNVREGRGGPPQALLVEYLTARKVLLVLDNCEHLVDQVANLAIALLRACPELRILATSREPLGIGGEAVLRVPPLTMPEPDQRSTAGGGLGHYEAVNLFAERVASLVPGFAVTEDNQDVVAAICRRLDGLPLAIELAAVRLRAMSVEQLLQRLTNRFGLLTSGSRGAPARQQTLQWCIDWSHELCTPAERELWGRLAVFSGSFELDAVEGICTDPVAAEQVVDLVGSLIDKSILIRDVDATGAVRYRMLETLRDYGTERLQETGEFGSLLRRHRDWYEQVVLRAESDWVSSRQVAWIVRLDAEQPNILAALQFCLIGPSEADAGVRMAAALYPYWRVRGRLREGMRWLAQLLAVQDGTPSVERIRALYVLSVLSGLHGDPEASALYAERGGAVAERLGDRTAAALMDDAAGHHALITGDYATACECFESSIAVFRQDGNLLYLIWSLLGLATASDAAGNRTRSEECRREVVALTESRGESVYRGWALWGLGVASWERGEHSQAKKLIAQVLQLARSGDDRISFGGCLEVLSWIAVEEGAPRRAATLMGAAEALAETVGVPSTMYPNLTAVHERVEQTARRAIGDRAFEVEFRRGVGMRFEDAAAYALDENDRVGVSAGSDPSSLTQRELQVAELVAEGLTNKAIADRLVISQRTAQGHVEHILAKLGFTSRTQIAAWIIEQRQGRQS</sequence>
<dbReference type="InterPro" id="IPR058852">
    <property type="entry name" value="HTH_77"/>
</dbReference>
<dbReference type="AlphaFoldDB" id="A0A076ECQ3"/>
<dbReference type="eggNOG" id="COG3903">
    <property type="taxonomic scope" value="Bacteria"/>
</dbReference>
<dbReference type="Proteomes" id="UP000028488">
    <property type="component" value="Chromosome"/>
</dbReference>
<dbReference type="InterPro" id="IPR002182">
    <property type="entry name" value="NB-ARC"/>
</dbReference>
<dbReference type="InterPro" id="IPR011990">
    <property type="entry name" value="TPR-like_helical_dom_sf"/>
</dbReference>
<name>A0A076ECQ3_RHOOP</name>
<dbReference type="PRINTS" id="PR00038">
    <property type="entry name" value="HTHLUXR"/>
</dbReference>
<feature type="domain" description="HTH luxR-type" evidence="1">
    <location>
        <begin position="706"/>
        <end position="771"/>
    </location>
</feature>
<dbReference type="GO" id="GO:0006355">
    <property type="term" value="P:regulation of DNA-templated transcription"/>
    <property type="evidence" value="ECO:0007669"/>
    <property type="project" value="InterPro"/>
</dbReference>
<dbReference type="Pfam" id="PF00931">
    <property type="entry name" value="NB-ARC"/>
    <property type="match status" value="1"/>
</dbReference>
<evidence type="ECO:0000313" key="3">
    <source>
        <dbReference type="Proteomes" id="UP000028488"/>
    </source>
</evidence>
<dbReference type="PANTHER" id="PTHR47691">
    <property type="entry name" value="REGULATOR-RELATED"/>
    <property type="match status" value="1"/>
</dbReference>
<dbReference type="GO" id="GO:0043531">
    <property type="term" value="F:ADP binding"/>
    <property type="evidence" value="ECO:0007669"/>
    <property type="project" value="InterPro"/>
</dbReference>
<dbReference type="Pfam" id="PF25872">
    <property type="entry name" value="HTH_77"/>
    <property type="match status" value="1"/>
</dbReference>
<dbReference type="SMART" id="SM00421">
    <property type="entry name" value="HTH_LUXR"/>
    <property type="match status" value="1"/>
</dbReference>
<dbReference type="InterPro" id="IPR027417">
    <property type="entry name" value="P-loop_NTPase"/>
</dbReference>